<dbReference type="Proteomes" id="UP000054498">
    <property type="component" value="Unassembled WGS sequence"/>
</dbReference>
<evidence type="ECO:0008006" key="4">
    <source>
        <dbReference type="Google" id="ProtNLM"/>
    </source>
</evidence>
<dbReference type="AlphaFoldDB" id="A0A0D2MXI3"/>
<protein>
    <recommendedName>
        <fullName evidence="4">SPOR domain-containing protein</fullName>
    </recommendedName>
</protein>
<evidence type="ECO:0000256" key="1">
    <source>
        <dbReference type="SAM" id="SignalP"/>
    </source>
</evidence>
<dbReference type="GeneID" id="25726888"/>
<keyword evidence="1" id="KW-0732">Signal</keyword>
<proteinExistence type="predicted"/>
<sequence length="175" mass="17745">MRGMRSLLGMGLLLAFAVASAVAERHVVTFAPGDAPAVEAQLIAAGFSVALRGPGFFAVEPWGVAETAAAYAGAKEAARGAARSSTASSLLSLDGVTSAEADRIQASMDGNLTDAEASASHIAGAGGWLLESGQRGDSGPPVDCAARDKPLGYKPFPEIEAYHIPQVSLGQVYGT</sequence>
<evidence type="ECO:0000313" key="3">
    <source>
        <dbReference type="Proteomes" id="UP000054498"/>
    </source>
</evidence>
<gene>
    <name evidence="2" type="ORF">MNEG_0770</name>
</gene>
<dbReference type="RefSeq" id="XP_013906194.1">
    <property type="nucleotide sequence ID" value="XM_014050740.1"/>
</dbReference>
<name>A0A0D2MXI3_9CHLO</name>
<dbReference type="EMBL" id="KK100286">
    <property type="protein sequence ID" value="KIZ07175.1"/>
    <property type="molecule type" value="Genomic_DNA"/>
</dbReference>
<dbReference type="KEGG" id="mng:MNEG_0770"/>
<feature type="signal peptide" evidence="1">
    <location>
        <begin position="1"/>
        <end position="23"/>
    </location>
</feature>
<keyword evidence="3" id="KW-1185">Reference proteome</keyword>
<reference evidence="2 3" key="1">
    <citation type="journal article" date="2013" name="BMC Genomics">
        <title>Reconstruction of the lipid metabolism for the microalga Monoraphidium neglectum from its genome sequence reveals characteristics suitable for biofuel production.</title>
        <authorList>
            <person name="Bogen C."/>
            <person name="Al-Dilaimi A."/>
            <person name="Albersmeier A."/>
            <person name="Wichmann J."/>
            <person name="Grundmann M."/>
            <person name="Rupp O."/>
            <person name="Lauersen K.J."/>
            <person name="Blifernez-Klassen O."/>
            <person name="Kalinowski J."/>
            <person name="Goesmann A."/>
            <person name="Mussgnug J.H."/>
            <person name="Kruse O."/>
        </authorList>
    </citation>
    <scope>NUCLEOTIDE SEQUENCE [LARGE SCALE GENOMIC DNA]</scope>
    <source>
        <strain evidence="2 3">SAG 48.87</strain>
    </source>
</reference>
<feature type="chain" id="PRO_5002248166" description="SPOR domain-containing protein" evidence="1">
    <location>
        <begin position="24"/>
        <end position="175"/>
    </location>
</feature>
<accession>A0A0D2MXI3</accession>
<organism evidence="2 3">
    <name type="scientific">Monoraphidium neglectum</name>
    <dbReference type="NCBI Taxonomy" id="145388"/>
    <lineage>
        <taxon>Eukaryota</taxon>
        <taxon>Viridiplantae</taxon>
        <taxon>Chlorophyta</taxon>
        <taxon>core chlorophytes</taxon>
        <taxon>Chlorophyceae</taxon>
        <taxon>CS clade</taxon>
        <taxon>Sphaeropleales</taxon>
        <taxon>Selenastraceae</taxon>
        <taxon>Monoraphidium</taxon>
    </lineage>
</organism>
<evidence type="ECO:0000313" key="2">
    <source>
        <dbReference type="EMBL" id="KIZ07175.1"/>
    </source>
</evidence>